<feature type="region of interest" description="Disordered" evidence="1">
    <location>
        <begin position="1"/>
        <end position="20"/>
    </location>
</feature>
<protein>
    <submittedName>
        <fullName evidence="2">Uncharacterized protein</fullName>
    </submittedName>
</protein>
<evidence type="ECO:0000256" key="1">
    <source>
        <dbReference type="SAM" id="MobiDB-lite"/>
    </source>
</evidence>
<dbReference type="EMBL" id="UINC01065695">
    <property type="protein sequence ID" value="SVB95630.1"/>
    <property type="molecule type" value="Genomic_DNA"/>
</dbReference>
<sequence length="65" mass="7600">MVPSSKFSEDAKNSGIRNLHPFDKLDLDFSKKPSPRKNRFLIRETGKLKICNYSFRYLHVQASKN</sequence>
<feature type="non-terminal residue" evidence="2">
    <location>
        <position position="65"/>
    </location>
</feature>
<dbReference type="AlphaFoldDB" id="A0A382I7K9"/>
<proteinExistence type="predicted"/>
<accession>A0A382I7K9</accession>
<gene>
    <name evidence="2" type="ORF">METZ01_LOCUS248484</name>
</gene>
<name>A0A382I7K9_9ZZZZ</name>
<evidence type="ECO:0000313" key="2">
    <source>
        <dbReference type="EMBL" id="SVB95630.1"/>
    </source>
</evidence>
<reference evidence="2" key="1">
    <citation type="submission" date="2018-05" db="EMBL/GenBank/DDBJ databases">
        <authorList>
            <person name="Lanie J.A."/>
            <person name="Ng W.-L."/>
            <person name="Kazmierczak K.M."/>
            <person name="Andrzejewski T.M."/>
            <person name="Davidsen T.M."/>
            <person name="Wayne K.J."/>
            <person name="Tettelin H."/>
            <person name="Glass J.I."/>
            <person name="Rusch D."/>
            <person name="Podicherti R."/>
            <person name="Tsui H.-C.T."/>
            <person name="Winkler M.E."/>
        </authorList>
    </citation>
    <scope>NUCLEOTIDE SEQUENCE</scope>
</reference>
<organism evidence="2">
    <name type="scientific">marine metagenome</name>
    <dbReference type="NCBI Taxonomy" id="408172"/>
    <lineage>
        <taxon>unclassified sequences</taxon>
        <taxon>metagenomes</taxon>
        <taxon>ecological metagenomes</taxon>
    </lineage>
</organism>